<dbReference type="GO" id="GO:0032259">
    <property type="term" value="P:methylation"/>
    <property type="evidence" value="ECO:0007669"/>
    <property type="project" value="UniProtKB-KW"/>
</dbReference>
<proteinExistence type="inferred from homology"/>
<dbReference type="Pfam" id="PF00588">
    <property type="entry name" value="SpoU_methylase"/>
    <property type="match status" value="1"/>
</dbReference>
<evidence type="ECO:0000313" key="7">
    <source>
        <dbReference type="Proteomes" id="UP001332192"/>
    </source>
</evidence>
<dbReference type="RefSeq" id="WP_324716444.1">
    <property type="nucleotide sequence ID" value="NZ_CP141615.1"/>
</dbReference>
<evidence type="ECO:0000256" key="2">
    <source>
        <dbReference type="ARBA" id="ARBA00022603"/>
    </source>
</evidence>
<name>A0ABZ1BWJ2_9FIRM</name>
<keyword evidence="4" id="KW-0949">S-adenosyl-L-methionine</keyword>
<evidence type="ECO:0000259" key="5">
    <source>
        <dbReference type="Pfam" id="PF00588"/>
    </source>
</evidence>
<protein>
    <submittedName>
        <fullName evidence="6">TrmH family RNA methyltransferase</fullName>
    </submittedName>
</protein>
<sequence length="279" mass="30443">MEEREKAVPQSAATRGRGLLDNVVVVLYQPEDLVNVASVVRLMTNFEVTGLRLVEPAAWDPWRIEAIAHGGQEVLAAARRFATLEEALADCSLVLATTGRPRELVRERLTPRQAARALLQAASANPGAPAAVLFGRERDGLPNSVIDRAHALVTIPTDPGHHSLNLSHAAGIVLYELYVAWCEEARPERTRAETGHPMAVPVDRPIAPGSQRAEMVGAIEELLETLHPHTSPARRAAALSRLEALLLRAVPDPHEVELLINLFRHMTRIARAAGQAPRR</sequence>
<dbReference type="Proteomes" id="UP001332192">
    <property type="component" value="Chromosome"/>
</dbReference>
<keyword evidence="7" id="KW-1185">Reference proteome</keyword>
<reference evidence="6 7" key="1">
    <citation type="journal article" date="2024" name="Front. Microbiol.">
        <title>Novel thermophilic genera Geochorda gen. nov. and Carboxydochorda gen. nov. from the deep terrestrial subsurface reveal the ecophysiological diversity in the class Limnochordia.</title>
        <authorList>
            <person name="Karnachuk O.V."/>
            <person name="Lukina A.P."/>
            <person name="Avakyan M.R."/>
            <person name="Kadnikov V.V."/>
            <person name="Begmatov S."/>
            <person name="Beletsky A.V."/>
            <person name="Vlasova K.G."/>
            <person name="Novikov A.A."/>
            <person name="Shcherbakova V.A."/>
            <person name="Mardanov A.V."/>
            <person name="Ravin N.V."/>
        </authorList>
    </citation>
    <scope>NUCLEOTIDE SEQUENCE [LARGE SCALE GENOMIC DNA]</scope>
    <source>
        <strain evidence="6 7">L945</strain>
    </source>
</reference>
<keyword evidence="3" id="KW-0808">Transferase</keyword>
<gene>
    <name evidence="6" type="ORF">U7230_13965</name>
</gene>
<dbReference type="Gene3D" id="3.40.1280.10">
    <property type="match status" value="1"/>
</dbReference>
<evidence type="ECO:0000256" key="4">
    <source>
        <dbReference type="ARBA" id="ARBA00022691"/>
    </source>
</evidence>
<dbReference type="InterPro" id="IPR029026">
    <property type="entry name" value="tRNA_m1G_MTases_N"/>
</dbReference>
<dbReference type="GO" id="GO:0008168">
    <property type="term" value="F:methyltransferase activity"/>
    <property type="evidence" value="ECO:0007669"/>
    <property type="project" value="UniProtKB-KW"/>
</dbReference>
<accession>A0ABZ1BWJ2</accession>
<comment type="similarity">
    <text evidence="1">Belongs to the class IV-like SAM-binding methyltransferase superfamily. RNA methyltransferase TrmH family.</text>
</comment>
<dbReference type="PANTHER" id="PTHR42786:SF7">
    <property type="entry name" value="TRNA_RRNA METHYLTRANSFERASE SPOU TYPE DOMAIN-CONTAINING PROTEIN"/>
    <property type="match status" value="1"/>
</dbReference>
<keyword evidence="2 6" id="KW-0489">Methyltransferase</keyword>
<dbReference type="InterPro" id="IPR029028">
    <property type="entry name" value="Alpha/beta_knot_MTases"/>
</dbReference>
<dbReference type="InterPro" id="IPR004384">
    <property type="entry name" value="RNA_MeTrfase_TrmJ/LasT"/>
</dbReference>
<dbReference type="PIRSF" id="PIRSF004808">
    <property type="entry name" value="LasT"/>
    <property type="match status" value="1"/>
</dbReference>
<dbReference type="EMBL" id="CP141615">
    <property type="protein sequence ID" value="WRP17172.1"/>
    <property type="molecule type" value="Genomic_DNA"/>
</dbReference>
<dbReference type="PANTHER" id="PTHR42786">
    <property type="entry name" value="TRNA/RRNA METHYLTRANSFERASE"/>
    <property type="match status" value="1"/>
</dbReference>
<evidence type="ECO:0000313" key="6">
    <source>
        <dbReference type="EMBL" id="WRP17172.1"/>
    </source>
</evidence>
<evidence type="ECO:0000256" key="1">
    <source>
        <dbReference type="ARBA" id="ARBA00007228"/>
    </source>
</evidence>
<dbReference type="CDD" id="cd18093">
    <property type="entry name" value="SpoU-like_TrmJ"/>
    <property type="match status" value="1"/>
</dbReference>
<feature type="domain" description="tRNA/rRNA methyltransferase SpoU type" evidence="5">
    <location>
        <begin position="23"/>
        <end position="175"/>
    </location>
</feature>
<evidence type="ECO:0000256" key="3">
    <source>
        <dbReference type="ARBA" id="ARBA00022679"/>
    </source>
</evidence>
<dbReference type="SUPFAM" id="SSF75217">
    <property type="entry name" value="alpha/beta knot"/>
    <property type="match status" value="1"/>
</dbReference>
<organism evidence="6 7">
    <name type="scientific">Carboxydichorda subterranea</name>
    <dbReference type="NCBI Taxonomy" id="3109565"/>
    <lineage>
        <taxon>Bacteria</taxon>
        <taxon>Bacillati</taxon>
        <taxon>Bacillota</taxon>
        <taxon>Limnochordia</taxon>
        <taxon>Limnochordales</taxon>
        <taxon>Geochordaceae</taxon>
        <taxon>Carboxydichorda</taxon>
    </lineage>
</organism>
<dbReference type="InterPro" id="IPR001537">
    <property type="entry name" value="SpoU_MeTrfase"/>
</dbReference>